<protein>
    <submittedName>
        <fullName evidence="5">Efflux transporter, outer membrane factor (OMF) lipoprotein, NodT family</fullName>
    </submittedName>
</protein>
<dbReference type="Gene3D" id="2.20.200.10">
    <property type="entry name" value="Outer membrane efflux proteins (OEP)"/>
    <property type="match status" value="1"/>
</dbReference>
<dbReference type="OrthoDB" id="9770517at2"/>
<dbReference type="GO" id="GO:0015562">
    <property type="term" value="F:efflux transmembrane transporter activity"/>
    <property type="evidence" value="ECO:0007669"/>
    <property type="project" value="InterPro"/>
</dbReference>
<evidence type="ECO:0000313" key="6">
    <source>
        <dbReference type="Proteomes" id="UP000237839"/>
    </source>
</evidence>
<dbReference type="PROSITE" id="PS51257">
    <property type="entry name" value="PROKAR_LIPOPROTEIN"/>
    <property type="match status" value="1"/>
</dbReference>
<dbReference type="Gene3D" id="1.20.1600.10">
    <property type="entry name" value="Outer membrane efflux proteins (OEP)"/>
    <property type="match status" value="1"/>
</dbReference>
<evidence type="ECO:0000256" key="4">
    <source>
        <dbReference type="SAM" id="SignalP"/>
    </source>
</evidence>
<comment type="similarity">
    <text evidence="1">Belongs to the outer membrane factor (OMF) (TC 1.B.17) family.</text>
</comment>
<keyword evidence="5" id="KW-0449">Lipoprotein</keyword>
<evidence type="ECO:0000256" key="1">
    <source>
        <dbReference type="ARBA" id="ARBA00007613"/>
    </source>
</evidence>
<keyword evidence="2" id="KW-0175">Coiled coil</keyword>
<evidence type="ECO:0000256" key="2">
    <source>
        <dbReference type="SAM" id="Coils"/>
    </source>
</evidence>
<dbReference type="Proteomes" id="UP000237839">
    <property type="component" value="Unassembled WGS sequence"/>
</dbReference>
<gene>
    <name evidence="5" type="ORF">S2091_3847</name>
</gene>
<comment type="caution">
    <text evidence="5">The sequence shown here is derived from an EMBL/GenBank/DDBJ whole genome shotgun (WGS) entry which is preliminary data.</text>
</comment>
<dbReference type="PANTHER" id="PTHR30203">
    <property type="entry name" value="OUTER MEMBRANE CATION EFFLUX PROTEIN"/>
    <property type="match status" value="1"/>
</dbReference>
<feature type="region of interest" description="Disordered" evidence="3">
    <location>
        <begin position="115"/>
        <end position="134"/>
    </location>
</feature>
<feature type="chain" id="PRO_5044499243" evidence="4">
    <location>
        <begin position="26"/>
        <end position="490"/>
    </location>
</feature>
<dbReference type="EMBL" id="PUGF01000023">
    <property type="protein sequence ID" value="PRC91432.1"/>
    <property type="molecule type" value="Genomic_DNA"/>
</dbReference>
<feature type="coiled-coil region" evidence="2">
    <location>
        <begin position="388"/>
        <end position="418"/>
    </location>
</feature>
<evidence type="ECO:0000256" key="3">
    <source>
        <dbReference type="SAM" id="MobiDB-lite"/>
    </source>
</evidence>
<keyword evidence="4" id="KW-0732">Signal</keyword>
<dbReference type="InterPro" id="IPR003423">
    <property type="entry name" value="OMP_efflux"/>
</dbReference>
<evidence type="ECO:0000313" key="5">
    <source>
        <dbReference type="EMBL" id="PRC91432.1"/>
    </source>
</evidence>
<keyword evidence="6" id="KW-1185">Reference proteome</keyword>
<reference evidence="5 6" key="1">
    <citation type="submission" date="2018-02" db="EMBL/GenBank/DDBJ databases">
        <title>Solimicrobium silvestre gen. nov., sp. nov., isolated from alpine forest soil.</title>
        <authorList>
            <person name="Margesin R."/>
            <person name="Albuquerque L."/>
            <person name="Zhang D.-C."/>
            <person name="Froufe H.J.C."/>
            <person name="Severino R."/>
            <person name="Roxo I."/>
            <person name="Egas C."/>
            <person name="Da Costa M.S."/>
        </authorList>
    </citation>
    <scope>NUCLEOTIDE SEQUENCE [LARGE SCALE GENOMIC DNA]</scope>
    <source>
        <strain evidence="5 6">S20-91</strain>
    </source>
</reference>
<accession>A0A2S9GUM1</accession>
<dbReference type="PANTHER" id="PTHR30203:SF33">
    <property type="entry name" value="BLR4455 PROTEIN"/>
    <property type="match status" value="1"/>
</dbReference>
<dbReference type="AlphaFoldDB" id="A0A2S9GUM1"/>
<feature type="compositionally biased region" description="Low complexity" evidence="3">
    <location>
        <begin position="115"/>
        <end position="129"/>
    </location>
</feature>
<organism evidence="5 6">
    <name type="scientific">Solimicrobium silvestre</name>
    <dbReference type="NCBI Taxonomy" id="2099400"/>
    <lineage>
        <taxon>Bacteria</taxon>
        <taxon>Pseudomonadati</taxon>
        <taxon>Pseudomonadota</taxon>
        <taxon>Betaproteobacteria</taxon>
        <taxon>Burkholderiales</taxon>
        <taxon>Oxalobacteraceae</taxon>
        <taxon>Solimicrobium</taxon>
    </lineage>
</organism>
<sequence>MEFSLKSFRCLAQAAPLALLLSACAVGSDYVKSNVETPPAFKEQVGWKIAQPADLQIPEKWWEMYNDPVLNKLEEQVTISNQTVIQAEAQYRQARALVQAASAAYYPTVAANVSSTRTSGTSTTKDTSSAVTGPSTTDLLTANVSWEPDIWGRVRRTIEANTSSAQASAAELQAMRLSTQAQLAQDYFQLRDQDADRQLYDKTVIDYKKSLELTQHQFDFGMVLRANVVLAETLLKQTEAQAIDFDVARAQMEHAIALLVGKPASTFSIAQVDKFDTQIPVLPLGLPSALLERRPDIANAERLVAAANAQIGVSKSAYFPDLTLAATGGYQSSGLANWISLPNRIWSLGPSLAETLFDGGARKAVTDQAIAAYDASVANYRQTVLAGFREVEDNIAALRILEQEAKKQEEAVKLSRRSVELMIKQYEAGLITYLDVITVETTALSNERVYVDLLNKRLSANVLLIKALGGGWSASQLPTANAVEKPNNKS</sequence>
<dbReference type="RefSeq" id="WP_105533594.1">
    <property type="nucleotide sequence ID" value="NZ_PUGF01000023.1"/>
</dbReference>
<name>A0A2S9GUM1_9BURK</name>
<dbReference type="InterPro" id="IPR010131">
    <property type="entry name" value="MdtP/NodT-like"/>
</dbReference>
<dbReference type="Pfam" id="PF02321">
    <property type="entry name" value="OEP"/>
    <property type="match status" value="2"/>
</dbReference>
<proteinExistence type="inferred from homology"/>
<feature type="signal peptide" evidence="4">
    <location>
        <begin position="1"/>
        <end position="25"/>
    </location>
</feature>
<dbReference type="SUPFAM" id="SSF56954">
    <property type="entry name" value="Outer membrane efflux proteins (OEP)"/>
    <property type="match status" value="1"/>
</dbReference>